<dbReference type="CDD" id="cd00371">
    <property type="entry name" value="HMA"/>
    <property type="match status" value="1"/>
</dbReference>
<dbReference type="EMBL" id="ADKX01000023">
    <property type="protein sequence ID" value="EFW05448.1"/>
    <property type="molecule type" value="Genomic_DNA"/>
</dbReference>
<comment type="caution">
    <text evidence="1">The sequence shown here is derived from an EMBL/GenBank/DDBJ whole genome shotgun (WGS) entry which is preliminary data.</text>
</comment>
<dbReference type="eggNOG" id="COG2608">
    <property type="taxonomic scope" value="Bacteria"/>
</dbReference>
<name>E7G907_9FIRM</name>
<dbReference type="InterPro" id="IPR006121">
    <property type="entry name" value="HMA_dom"/>
</dbReference>
<gene>
    <name evidence="1" type="ORF">HMPREF9488_01245</name>
</gene>
<protein>
    <submittedName>
        <fullName evidence="1">Uncharacterized protein</fullName>
    </submittedName>
</protein>
<dbReference type="HOGENOM" id="CLU_2301017_0_0_9"/>
<dbReference type="Gene3D" id="3.30.70.100">
    <property type="match status" value="1"/>
</dbReference>
<keyword evidence="2" id="KW-1185">Reference proteome</keyword>
<dbReference type="GO" id="GO:0046872">
    <property type="term" value="F:metal ion binding"/>
    <property type="evidence" value="ECO:0007669"/>
    <property type="project" value="InterPro"/>
</dbReference>
<dbReference type="RefSeq" id="WP_008788361.1">
    <property type="nucleotide sequence ID" value="NZ_CAUHJZ010000022.1"/>
</dbReference>
<organism evidence="1 2">
    <name type="scientific">Coprobacillus cateniformis</name>
    <dbReference type="NCBI Taxonomy" id="100884"/>
    <lineage>
        <taxon>Bacteria</taxon>
        <taxon>Bacillati</taxon>
        <taxon>Bacillota</taxon>
        <taxon>Erysipelotrichia</taxon>
        <taxon>Erysipelotrichales</taxon>
        <taxon>Coprobacillaceae</taxon>
        <taxon>Coprobacillus</taxon>
    </lineage>
</organism>
<proteinExistence type="predicted"/>
<evidence type="ECO:0000313" key="1">
    <source>
        <dbReference type="EMBL" id="EFW05448.1"/>
    </source>
</evidence>
<dbReference type="InterPro" id="IPR036163">
    <property type="entry name" value="HMA_dom_sf"/>
</dbReference>
<dbReference type="Proteomes" id="UP000003157">
    <property type="component" value="Unassembled WGS sequence"/>
</dbReference>
<accession>E7G907</accession>
<dbReference type="STRING" id="100884.GCA_000269565_03086"/>
<reference evidence="1 2" key="1">
    <citation type="submission" date="2010-12" db="EMBL/GenBank/DDBJ databases">
        <title>The Genome Sequence of Coprobacillus sp. strain 29_1.</title>
        <authorList>
            <consortium name="The Broad Institute Genome Sequencing Platform"/>
            <person name="Earl A."/>
            <person name="Ward D."/>
            <person name="Feldgarden M."/>
            <person name="Gevers D."/>
            <person name="Daigneault M."/>
            <person name="Sibley C.D."/>
            <person name="White A."/>
            <person name="Strauss J."/>
            <person name="Allen-Vercoe E."/>
            <person name="Young S.K."/>
            <person name="Zeng Q."/>
            <person name="Gargeya S."/>
            <person name="Fitzgerald M."/>
            <person name="Haas B."/>
            <person name="Abouelleil A."/>
            <person name="Alvarado L."/>
            <person name="Arachchi H.M."/>
            <person name="Berlin A."/>
            <person name="Brown A."/>
            <person name="Chapman S.B."/>
            <person name="Chen Z."/>
            <person name="Dunbar C."/>
            <person name="Freedman E."/>
            <person name="Gearin G."/>
            <person name="Gellesch M."/>
            <person name="Goldberg J."/>
            <person name="Griggs A."/>
            <person name="Gujja S."/>
            <person name="Heilman E."/>
            <person name="Heiman D."/>
            <person name="Howarth C."/>
            <person name="Larson L."/>
            <person name="Lui A."/>
            <person name="MacDonald P.J.P."/>
            <person name="Mehta T."/>
            <person name="Montmayeur A."/>
            <person name="Murphy C."/>
            <person name="Neiman D."/>
            <person name="Pearson M."/>
            <person name="Priest M."/>
            <person name="Roberts A."/>
            <person name="Saif S."/>
            <person name="Shea T."/>
            <person name="Shenoy N."/>
            <person name="Sisk P."/>
            <person name="Stolte C."/>
            <person name="Sykes S."/>
            <person name="White J."/>
            <person name="Yandava C."/>
            <person name="Nusbaum C."/>
            <person name="Birren B."/>
        </authorList>
    </citation>
    <scope>NUCLEOTIDE SEQUENCE [LARGE SCALE GENOMIC DNA]</scope>
    <source>
        <strain evidence="1 2">29_1</strain>
    </source>
</reference>
<dbReference type="SUPFAM" id="SSF55008">
    <property type="entry name" value="HMA, heavy metal-associated domain"/>
    <property type="match status" value="1"/>
</dbReference>
<evidence type="ECO:0000313" key="2">
    <source>
        <dbReference type="Proteomes" id="UP000003157"/>
    </source>
</evidence>
<dbReference type="AlphaFoldDB" id="E7G907"/>
<sequence>MKKISQKNYSCEKCSVTLQSKDKNKKHYPFCIKLKIEGMTSPKCKECIENTFNQIEGYFLIVDMDTESALLFTKQQVPQESIIQQMKSVGYRILEMQIMV</sequence>